<dbReference type="EMBL" id="RJKX01000011">
    <property type="protein sequence ID" value="ROQ01275.1"/>
    <property type="molecule type" value="Genomic_DNA"/>
</dbReference>
<dbReference type="AlphaFoldDB" id="A0A3N1MDS7"/>
<dbReference type="Gene3D" id="3.30.429.10">
    <property type="entry name" value="Macrophage Migration Inhibitory Factor"/>
    <property type="match status" value="1"/>
</dbReference>
<dbReference type="InterPro" id="IPR014347">
    <property type="entry name" value="Tautomerase/MIF_sf"/>
</dbReference>
<accession>A0A3N1MDS7</accession>
<evidence type="ECO:0000313" key="4">
    <source>
        <dbReference type="EMBL" id="ROQ01275.1"/>
    </source>
</evidence>
<comment type="similarity">
    <text evidence="1">Belongs to the 4-oxalocrotonate tautomerase family.</text>
</comment>
<comment type="caution">
    <text evidence="4">The sequence shown here is derived from an EMBL/GenBank/DDBJ whole genome shotgun (WGS) entry which is preliminary data.</text>
</comment>
<dbReference type="InterPro" id="IPR004370">
    <property type="entry name" value="4-OT-like_dom"/>
</dbReference>
<proteinExistence type="inferred from homology"/>
<dbReference type="Proteomes" id="UP000278222">
    <property type="component" value="Unassembled WGS sequence"/>
</dbReference>
<gene>
    <name evidence="4" type="ORF">EDC65_0453</name>
</gene>
<evidence type="ECO:0000259" key="3">
    <source>
        <dbReference type="Pfam" id="PF01361"/>
    </source>
</evidence>
<protein>
    <submittedName>
        <fullName evidence="4">4-oxalocrotonate tautomerase</fullName>
    </submittedName>
</protein>
<keyword evidence="5" id="KW-1185">Reference proteome</keyword>
<reference evidence="4 5" key="1">
    <citation type="submission" date="2018-11" db="EMBL/GenBank/DDBJ databases">
        <title>Genomic Encyclopedia of Type Strains, Phase IV (KMG-IV): sequencing the most valuable type-strain genomes for metagenomic binning, comparative biology and taxonomic classification.</title>
        <authorList>
            <person name="Goeker M."/>
        </authorList>
    </citation>
    <scope>NUCLEOTIDE SEQUENCE [LARGE SCALE GENOMIC DNA]</scope>
    <source>
        <strain evidence="4 5">DSM 5900</strain>
    </source>
</reference>
<dbReference type="Pfam" id="PF01361">
    <property type="entry name" value="Tautomerase"/>
    <property type="match status" value="1"/>
</dbReference>
<dbReference type="RefSeq" id="WP_123688055.1">
    <property type="nucleotide sequence ID" value="NZ_AP019700.1"/>
</dbReference>
<evidence type="ECO:0000256" key="1">
    <source>
        <dbReference type="ARBA" id="ARBA00006723"/>
    </source>
</evidence>
<keyword evidence="2" id="KW-0413">Isomerase</keyword>
<feature type="domain" description="4-oxalocrotonate tautomerase-like" evidence="3">
    <location>
        <begin position="2"/>
        <end position="59"/>
    </location>
</feature>
<evidence type="ECO:0000256" key="2">
    <source>
        <dbReference type="ARBA" id="ARBA00023235"/>
    </source>
</evidence>
<dbReference type="PANTHER" id="PTHR35530">
    <property type="entry name" value="TAUTOMERASE-RELATED"/>
    <property type="match status" value="1"/>
</dbReference>
<dbReference type="SUPFAM" id="SSF55331">
    <property type="entry name" value="Tautomerase/MIF"/>
    <property type="match status" value="1"/>
</dbReference>
<dbReference type="GO" id="GO:0016853">
    <property type="term" value="F:isomerase activity"/>
    <property type="evidence" value="ECO:0007669"/>
    <property type="project" value="UniProtKB-KW"/>
</dbReference>
<organism evidence="4 5">
    <name type="scientific">Stella humosa</name>
    <dbReference type="NCBI Taxonomy" id="94"/>
    <lineage>
        <taxon>Bacteria</taxon>
        <taxon>Pseudomonadati</taxon>
        <taxon>Pseudomonadota</taxon>
        <taxon>Alphaproteobacteria</taxon>
        <taxon>Rhodospirillales</taxon>
        <taxon>Stellaceae</taxon>
        <taxon>Stella</taxon>
    </lineage>
</organism>
<dbReference type="PANTHER" id="PTHR35530:SF1">
    <property type="entry name" value="2-HYDROXYMUCONATE TAUTOMERASE"/>
    <property type="match status" value="1"/>
</dbReference>
<evidence type="ECO:0000313" key="5">
    <source>
        <dbReference type="Proteomes" id="UP000278222"/>
    </source>
</evidence>
<name>A0A3N1MDS7_9PROT</name>
<sequence length="68" mass="7634">MPFVNIRIVAGHSQARKDEIARRVADTIAEVAVVPKEAVWVVFEDVQAEDWYVGDTAVSELRRRAAKP</sequence>